<dbReference type="InterPro" id="IPR001245">
    <property type="entry name" value="Ser-Thr/Tyr_kinase_cat_dom"/>
</dbReference>
<dbReference type="PANTHER" id="PTHR48012:SF26">
    <property type="entry name" value="SERINE_THREONINE-PROTEIN KINASE DDB_G0283821-RELATED"/>
    <property type="match status" value="1"/>
</dbReference>
<dbReference type="Pfam" id="PF00069">
    <property type="entry name" value="Pkinase"/>
    <property type="match status" value="1"/>
</dbReference>
<dbReference type="GO" id="GO:0005524">
    <property type="term" value="F:ATP binding"/>
    <property type="evidence" value="ECO:0007669"/>
    <property type="project" value="UniProtKB-KW"/>
</dbReference>
<protein>
    <recommendedName>
        <fullName evidence="3">Protein kinase domain-containing protein</fullName>
    </recommendedName>
</protein>
<dbReference type="GO" id="GO:0005737">
    <property type="term" value="C:cytoplasm"/>
    <property type="evidence" value="ECO:0007669"/>
    <property type="project" value="TreeGrafter"/>
</dbReference>
<comment type="caution">
    <text evidence="4">The sequence shown here is derived from an EMBL/GenBank/DDBJ whole genome shotgun (WGS) entry which is preliminary data.</text>
</comment>
<dbReference type="SUPFAM" id="SSF56112">
    <property type="entry name" value="Protein kinase-like (PK-like)"/>
    <property type="match status" value="1"/>
</dbReference>
<proteinExistence type="predicted"/>
<organism evidence="4 5">
    <name type="scientific">Phytophthora kernoviae</name>
    <dbReference type="NCBI Taxonomy" id="325452"/>
    <lineage>
        <taxon>Eukaryota</taxon>
        <taxon>Sar</taxon>
        <taxon>Stramenopiles</taxon>
        <taxon>Oomycota</taxon>
        <taxon>Peronosporomycetes</taxon>
        <taxon>Peronosporales</taxon>
        <taxon>Peronosporaceae</taxon>
        <taxon>Phytophthora</taxon>
    </lineage>
</organism>
<feature type="domain" description="Protein kinase" evidence="3">
    <location>
        <begin position="1"/>
        <end position="188"/>
    </location>
</feature>
<feature type="non-terminal residue" evidence="4">
    <location>
        <position position="1"/>
    </location>
</feature>
<dbReference type="InterPro" id="IPR050629">
    <property type="entry name" value="STE20/SPS1-PAK"/>
</dbReference>
<dbReference type="InterPro" id="IPR011009">
    <property type="entry name" value="Kinase-like_dom_sf"/>
</dbReference>
<evidence type="ECO:0000256" key="1">
    <source>
        <dbReference type="ARBA" id="ARBA00022741"/>
    </source>
</evidence>
<dbReference type="PANTHER" id="PTHR48012">
    <property type="entry name" value="STERILE20-LIKE KINASE, ISOFORM B-RELATED"/>
    <property type="match status" value="1"/>
</dbReference>
<dbReference type="Proteomes" id="UP000284657">
    <property type="component" value="Unassembled WGS sequence"/>
</dbReference>
<evidence type="ECO:0000313" key="4">
    <source>
        <dbReference type="EMBL" id="RLN47817.1"/>
    </source>
</evidence>
<dbReference type="EMBL" id="MBAD02002403">
    <property type="protein sequence ID" value="RLN47817.1"/>
    <property type="molecule type" value="Genomic_DNA"/>
</dbReference>
<keyword evidence="1" id="KW-0547">Nucleotide-binding</keyword>
<evidence type="ECO:0000259" key="3">
    <source>
        <dbReference type="PROSITE" id="PS50011"/>
    </source>
</evidence>
<accession>A0A421FNE2</accession>
<dbReference type="GO" id="GO:0004674">
    <property type="term" value="F:protein serine/threonine kinase activity"/>
    <property type="evidence" value="ECO:0007669"/>
    <property type="project" value="TreeGrafter"/>
</dbReference>
<dbReference type="PRINTS" id="PR00109">
    <property type="entry name" value="TYRKINASE"/>
</dbReference>
<evidence type="ECO:0000313" key="5">
    <source>
        <dbReference type="Proteomes" id="UP000284657"/>
    </source>
</evidence>
<dbReference type="SMART" id="SM00220">
    <property type="entry name" value="S_TKc"/>
    <property type="match status" value="1"/>
</dbReference>
<dbReference type="PROSITE" id="PS00108">
    <property type="entry name" value="PROTEIN_KINASE_ST"/>
    <property type="match status" value="1"/>
</dbReference>
<dbReference type="InterPro" id="IPR000719">
    <property type="entry name" value="Prot_kinase_dom"/>
</dbReference>
<keyword evidence="2" id="KW-0067">ATP-binding</keyword>
<dbReference type="PROSITE" id="PS50011">
    <property type="entry name" value="PROTEIN_KINASE_DOM"/>
    <property type="match status" value="1"/>
</dbReference>
<sequence length="188" mass="21198">INLLRKLNHENIVKYRDTIKTQGYLYIVLEYMENGSLAQFMKKFGSLSETLVAMYITQVLRGLAYLHEQGVLHRDVKGANILTTKDGLVKLADFGVAIKLNETQKANSVVGSPYWMAPEVIEMAGWSSSSDIWSVGCTIIELLTTKPPYFDLAPMAALFRIVQEDHPPLPQRMSPVCKQKCSENDPQY</sequence>
<dbReference type="InterPro" id="IPR008271">
    <property type="entry name" value="Ser/Thr_kinase_AS"/>
</dbReference>
<dbReference type="Gene3D" id="1.10.510.10">
    <property type="entry name" value="Transferase(Phosphotransferase) domain 1"/>
    <property type="match status" value="1"/>
</dbReference>
<gene>
    <name evidence="4" type="ORF">BBJ29_009027</name>
</gene>
<reference evidence="4 5" key="1">
    <citation type="submission" date="2018-07" db="EMBL/GenBank/DDBJ databases">
        <title>Genome sequencing of oomycete isolates from Chile give support for New Zealand origin for Phytophthora kernoviae and make available the first Nothophytophthora sp. genome.</title>
        <authorList>
            <person name="Studholme D.J."/>
            <person name="Sanfuentes E."/>
            <person name="Panda P."/>
            <person name="Hill R."/>
            <person name="Sambles C."/>
            <person name="Grant M."/>
            <person name="Williams N.M."/>
            <person name="Mcdougal R.L."/>
        </authorList>
    </citation>
    <scope>NUCLEOTIDE SEQUENCE [LARGE SCALE GENOMIC DNA]</scope>
    <source>
        <strain evidence="4">Chile7</strain>
    </source>
</reference>
<dbReference type="AlphaFoldDB" id="A0A421FNE2"/>
<evidence type="ECO:0000256" key="2">
    <source>
        <dbReference type="ARBA" id="ARBA00022840"/>
    </source>
</evidence>
<name>A0A421FNE2_9STRA</name>